<evidence type="ECO:0000259" key="2">
    <source>
        <dbReference type="Pfam" id="PF25789"/>
    </source>
</evidence>
<accession>A0A7S3E341</accession>
<protein>
    <recommendedName>
        <fullName evidence="2">NAA35-like TPR repeats domain-containing protein</fullName>
    </recommendedName>
</protein>
<evidence type="ECO:0000256" key="1">
    <source>
        <dbReference type="SAM" id="MobiDB-lite"/>
    </source>
</evidence>
<dbReference type="GO" id="GO:0031417">
    <property type="term" value="C:NatC complex"/>
    <property type="evidence" value="ECO:0007669"/>
    <property type="project" value="InterPro"/>
</dbReference>
<evidence type="ECO:0000313" key="3">
    <source>
        <dbReference type="EMBL" id="CAE0017620.1"/>
    </source>
</evidence>
<feature type="region of interest" description="Disordered" evidence="1">
    <location>
        <begin position="161"/>
        <end position="181"/>
    </location>
</feature>
<proteinExistence type="predicted"/>
<dbReference type="Pfam" id="PF25789">
    <property type="entry name" value="TPR_NAA35"/>
    <property type="match status" value="1"/>
</dbReference>
<dbReference type="PANTHER" id="PTHR21373">
    <property type="entry name" value="GLUCOSE REPRESSIBLE PROTEIN MAK10"/>
    <property type="match status" value="1"/>
</dbReference>
<dbReference type="EMBL" id="HBHU01005622">
    <property type="protein sequence ID" value="CAE0017620.1"/>
    <property type="molecule type" value="Transcribed_RNA"/>
</dbReference>
<dbReference type="InterPro" id="IPR007244">
    <property type="entry name" value="Naa35_N"/>
</dbReference>
<dbReference type="PANTHER" id="PTHR21373:SF0">
    <property type="entry name" value="N-ALPHA-ACETYLTRANSFERASE 35, NATC AUXILIARY SUBUNIT"/>
    <property type="match status" value="1"/>
</dbReference>
<sequence>MRSLQALLCKRMNLEDLVCASLGVSTKGLEQDREFASCLADCTGILEMHNNAACRNKCQQHRKCKKVLRELNLKLLQREGSLSSAMASKLNLNAPSAGGGAGALLVKWIELLGHSIALKQLLVGFDLELYETSDFLMIYWYCERLLSGYIDKFQEARDLAQQGVKGSPSKGKKKGSKGKKEGGFLDENGVMGRLFVLESTRLVLSGIVRMLAALKKQGIIQPASSIFNTEEHRYVQRFSHFLDLHTPLPLGYGEYVYATTVDEMSVTELCESAKKSFENSLRVTSHLKATLPAESKKNEKELHDLERISKRNMVGLALVVMGRFNLEHLTRILV</sequence>
<dbReference type="InterPro" id="IPR057982">
    <property type="entry name" value="TPR_NAA35"/>
</dbReference>
<feature type="domain" description="NAA35-like TPR repeats" evidence="2">
    <location>
        <begin position="11"/>
        <end position="321"/>
    </location>
</feature>
<reference evidence="3" key="1">
    <citation type="submission" date="2021-01" db="EMBL/GenBank/DDBJ databases">
        <authorList>
            <person name="Corre E."/>
            <person name="Pelletier E."/>
            <person name="Niang G."/>
            <person name="Scheremetjew M."/>
            <person name="Finn R."/>
            <person name="Kale V."/>
            <person name="Holt S."/>
            <person name="Cochrane G."/>
            <person name="Meng A."/>
            <person name="Brown T."/>
            <person name="Cohen L."/>
        </authorList>
    </citation>
    <scope>NUCLEOTIDE SEQUENCE</scope>
    <source>
        <strain evidence="3">RCC856</strain>
    </source>
</reference>
<gene>
    <name evidence="3" type="ORF">CLAU1311_LOCUS3620</name>
</gene>
<dbReference type="AlphaFoldDB" id="A0A7S3E341"/>
<organism evidence="3">
    <name type="scientific">Chloropicon laureae</name>
    <dbReference type="NCBI Taxonomy" id="464258"/>
    <lineage>
        <taxon>Eukaryota</taxon>
        <taxon>Viridiplantae</taxon>
        <taxon>Chlorophyta</taxon>
        <taxon>Chloropicophyceae</taxon>
        <taxon>Chloropicales</taxon>
        <taxon>Chloropicaceae</taxon>
        <taxon>Chloropicon</taxon>
    </lineage>
</organism>
<name>A0A7S3E341_9CHLO</name>